<dbReference type="InterPro" id="IPR013324">
    <property type="entry name" value="RNA_pol_sigma_r3/r4-like"/>
</dbReference>
<proteinExistence type="predicted"/>
<dbReference type="AlphaFoldDB" id="A0A221M9D0"/>
<dbReference type="NCBIfam" id="TIGR02937">
    <property type="entry name" value="sigma70-ECF"/>
    <property type="match status" value="1"/>
</dbReference>
<dbReference type="RefSeq" id="WP_089530837.1">
    <property type="nucleotide sequence ID" value="NZ_CP022437.1"/>
</dbReference>
<sequence>MTTNYSFEDIFQQNERRIHNQIHKLNIHDPHQEFFQEGLCAMWNAYETYNPDKGTLATYFNYTIRNRLIDILRKQSRYTEQVQKYVQENTTERTAPSSSSPASPTLLDNSSFWKQVQSHLTTNQWKWLYYAVIDGMPLKDLATQENTTVDAVKSWSKQVRKKLRNTEFRGLLLMAMHGKD</sequence>
<dbReference type="EMBL" id="CP022437">
    <property type="protein sequence ID" value="ASN04245.1"/>
    <property type="molecule type" value="Genomic_DNA"/>
</dbReference>
<dbReference type="SUPFAM" id="SSF88659">
    <property type="entry name" value="Sigma3 and sigma4 domains of RNA polymerase sigma factors"/>
    <property type="match status" value="1"/>
</dbReference>
<gene>
    <name evidence="2" type="ORF">CFK40_04095</name>
</gene>
<dbReference type="InterPro" id="IPR014284">
    <property type="entry name" value="RNA_pol_sigma-70_dom"/>
</dbReference>
<evidence type="ECO:0000259" key="1">
    <source>
        <dbReference type="Pfam" id="PF04542"/>
    </source>
</evidence>
<evidence type="ECO:0000313" key="2">
    <source>
        <dbReference type="EMBL" id="ASN04245.1"/>
    </source>
</evidence>
<keyword evidence="3" id="KW-1185">Reference proteome</keyword>
<protein>
    <recommendedName>
        <fullName evidence="1">RNA polymerase sigma-70 region 2 domain-containing protein</fullName>
    </recommendedName>
</protein>
<organism evidence="2 3">
    <name type="scientific">Virgibacillus necropolis</name>
    <dbReference type="NCBI Taxonomy" id="163877"/>
    <lineage>
        <taxon>Bacteria</taxon>
        <taxon>Bacillati</taxon>
        <taxon>Bacillota</taxon>
        <taxon>Bacilli</taxon>
        <taxon>Bacillales</taxon>
        <taxon>Bacillaceae</taxon>
        <taxon>Virgibacillus</taxon>
    </lineage>
</organism>
<accession>A0A221M9D0</accession>
<evidence type="ECO:0000313" key="3">
    <source>
        <dbReference type="Proteomes" id="UP000204391"/>
    </source>
</evidence>
<name>A0A221M9D0_9BACI</name>
<dbReference type="GO" id="GO:0003700">
    <property type="term" value="F:DNA-binding transcription factor activity"/>
    <property type="evidence" value="ECO:0007669"/>
    <property type="project" value="InterPro"/>
</dbReference>
<dbReference type="InterPro" id="IPR013325">
    <property type="entry name" value="RNA_pol_sigma_r2"/>
</dbReference>
<dbReference type="SUPFAM" id="SSF88946">
    <property type="entry name" value="Sigma2 domain of RNA polymerase sigma factors"/>
    <property type="match status" value="1"/>
</dbReference>
<dbReference type="Pfam" id="PF04542">
    <property type="entry name" value="Sigma70_r2"/>
    <property type="match status" value="1"/>
</dbReference>
<reference evidence="2 3" key="1">
    <citation type="journal article" date="2003" name="Int. J. Syst. Evol. Microbiol.">
        <title>Virgibacillus carmonensis sp. nov., Virgibacillus necropolis sp. nov. and Virgibacillus picturae sp. nov., three novel species isolated from deteriorated mural paintings, transfer of the species of the genus salibacillus to Virgibacillus, as Virgibacillus marismortui comb. nov. and Virgibacillus salexigens comb. nov., and emended description of the genus Virgibacillus.</title>
        <authorList>
            <person name="Heyrman J."/>
            <person name="Logan N.A."/>
            <person name="Busse H.J."/>
            <person name="Balcaen A."/>
            <person name="Lebbe L."/>
            <person name="Rodriguez-Diaz M."/>
            <person name="Swings J."/>
            <person name="De Vos P."/>
        </authorList>
    </citation>
    <scope>NUCLEOTIDE SEQUENCE [LARGE SCALE GENOMIC DNA]</scope>
    <source>
        <strain evidence="2 3">LMG 19488</strain>
    </source>
</reference>
<feature type="domain" description="RNA polymerase sigma-70 region 2" evidence="1">
    <location>
        <begin position="11"/>
        <end position="77"/>
    </location>
</feature>
<dbReference type="Gene3D" id="1.10.1740.10">
    <property type="match status" value="1"/>
</dbReference>
<dbReference type="InterPro" id="IPR007627">
    <property type="entry name" value="RNA_pol_sigma70_r2"/>
</dbReference>
<dbReference type="OrthoDB" id="9783788at2"/>
<dbReference type="GO" id="GO:0006352">
    <property type="term" value="P:DNA-templated transcription initiation"/>
    <property type="evidence" value="ECO:0007669"/>
    <property type="project" value="InterPro"/>
</dbReference>
<dbReference type="Proteomes" id="UP000204391">
    <property type="component" value="Chromosome"/>
</dbReference>
<dbReference type="KEGG" id="vne:CFK40_04095"/>